<dbReference type="InterPro" id="IPR006076">
    <property type="entry name" value="FAD-dep_OxRdtase"/>
</dbReference>
<evidence type="ECO:0000313" key="4">
    <source>
        <dbReference type="EMBL" id="KYQ70438.1"/>
    </source>
</evidence>
<dbReference type="SUPFAM" id="SSF51905">
    <property type="entry name" value="FAD/NAD(P)-binding domain"/>
    <property type="match status" value="1"/>
</dbReference>
<evidence type="ECO:0000313" key="5">
    <source>
        <dbReference type="Proteomes" id="UP000076276"/>
    </source>
</evidence>
<comment type="similarity">
    <text evidence="1">Belongs to the DadA oxidoreductase family.</text>
</comment>
<dbReference type="SUPFAM" id="SSF54373">
    <property type="entry name" value="FAD-linked reductases, C-terminal domain"/>
    <property type="match status" value="1"/>
</dbReference>
<name>A0A151XX74_9GAMM</name>
<sequence>MKKHVVVIGGGVIGLSTAYALIQSGHKVTLVEANDKVGCQTSYANGGQLSYRYVAPLADAGVPIQALQWLGKAHSPLNFKLNISPFQWSWLLQFLLACNRKDNVVNGNHILRLSLYSQSIMKTWRNQLDDFCWVKSGKMVIHRDEKTFKKASSGIDPAVQKALTRQETVQIEPALKGIESELAGSIFTPDDETADCYKFCLALYKELEGHADFECLYEHKVTDFFAENNKISALETTKKRIEADEFVVAAGNGSTAIFDLAGISVPLYPLKGYSLTLPFPKKLNAVPSISVTDYANKIVYAKLGDRLRIAAMVDIGYQHVDIRKERMDALKQTVQKTFPDLEGVDDAIEWSGLRPSTPKGPPILGRTKYANLWSNIGQGSLGFTLAAGSAMVIAQLISHAKSPIHLEGLSMEKYS</sequence>
<dbReference type="RefSeq" id="WP_067672606.1">
    <property type="nucleotide sequence ID" value="NZ_CBCSIK010000002.1"/>
</dbReference>
<dbReference type="GO" id="GO:0005886">
    <property type="term" value="C:plasma membrane"/>
    <property type="evidence" value="ECO:0007669"/>
    <property type="project" value="TreeGrafter"/>
</dbReference>
<gene>
    <name evidence="4" type="ORF">AZH43_04605</name>
</gene>
<dbReference type="NCBIfam" id="NF001933">
    <property type="entry name" value="PRK00711.1"/>
    <property type="match status" value="1"/>
</dbReference>
<proteinExistence type="inferred from homology"/>
<dbReference type="GO" id="GO:0008718">
    <property type="term" value="F:D-amino-acid dehydrogenase activity"/>
    <property type="evidence" value="ECO:0007669"/>
    <property type="project" value="TreeGrafter"/>
</dbReference>
<dbReference type="OrthoDB" id="18526at2"/>
<reference evidence="4 5" key="1">
    <citation type="submission" date="2016-03" db="EMBL/GenBank/DDBJ databases">
        <title>Acinetobacter genomospecies 28 strain ANC 4149.</title>
        <authorList>
            <person name="Radolfova-Krizova L."/>
            <person name="Nemec A."/>
        </authorList>
    </citation>
    <scope>NUCLEOTIDE SEQUENCE [LARGE SCALE GENOMIC DNA]</scope>
    <source>
        <strain evidence="4 5">ANC 4149</strain>
    </source>
</reference>
<feature type="domain" description="FAD dependent oxidoreductase" evidence="3">
    <location>
        <begin position="4"/>
        <end position="396"/>
    </location>
</feature>
<accession>A0A151XX74</accession>
<dbReference type="Proteomes" id="UP000076276">
    <property type="component" value="Unassembled WGS sequence"/>
</dbReference>
<dbReference type="AlphaFoldDB" id="A0A151XX74"/>
<protein>
    <submittedName>
        <fullName evidence="4">Amino acid dehydrogenase</fullName>
    </submittedName>
</protein>
<comment type="caution">
    <text evidence="4">The sequence shown here is derived from an EMBL/GenBank/DDBJ whole genome shotgun (WGS) entry which is preliminary data.</text>
</comment>
<dbReference type="Gene3D" id="3.50.50.60">
    <property type="entry name" value="FAD/NAD(P)-binding domain"/>
    <property type="match status" value="2"/>
</dbReference>
<dbReference type="GO" id="GO:0055130">
    <property type="term" value="P:D-alanine catabolic process"/>
    <property type="evidence" value="ECO:0007669"/>
    <property type="project" value="TreeGrafter"/>
</dbReference>
<evidence type="ECO:0000256" key="1">
    <source>
        <dbReference type="ARBA" id="ARBA00009410"/>
    </source>
</evidence>
<dbReference type="STRING" id="1806892.AZH43_04605"/>
<evidence type="ECO:0000256" key="2">
    <source>
        <dbReference type="ARBA" id="ARBA00023002"/>
    </source>
</evidence>
<evidence type="ECO:0000259" key="3">
    <source>
        <dbReference type="Pfam" id="PF01266"/>
    </source>
</evidence>
<dbReference type="GO" id="GO:0005737">
    <property type="term" value="C:cytoplasm"/>
    <property type="evidence" value="ECO:0007669"/>
    <property type="project" value="TreeGrafter"/>
</dbReference>
<dbReference type="PANTHER" id="PTHR13847">
    <property type="entry name" value="SARCOSINE DEHYDROGENASE-RELATED"/>
    <property type="match status" value="1"/>
</dbReference>
<keyword evidence="2" id="KW-0560">Oxidoreductase</keyword>
<dbReference type="PANTHER" id="PTHR13847:SF280">
    <property type="entry name" value="D-AMINO ACID DEHYDROGENASE"/>
    <property type="match status" value="1"/>
</dbReference>
<keyword evidence="5" id="KW-1185">Reference proteome</keyword>
<dbReference type="InterPro" id="IPR036188">
    <property type="entry name" value="FAD/NAD-bd_sf"/>
</dbReference>
<dbReference type="Gene3D" id="3.30.9.10">
    <property type="entry name" value="D-Amino Acid Oxidase, subunit A, domain 2"/>
    <property type="match status" value="1"/>
</dbReference>
<dbReference type="Pfam" id="PF01266">
    <property type="entry name" value="DAO"/>
    <property type="match status" value="1"/>
</dbReference>
<dbReference type="EMBL" id="LUAW01000071">
    <property type="protein sequence ID" value="KYQ70438.1"/>
    <property type="molecule type" value="Genomic_DNA"/>
</dbReference>
<organism evidence="4 5">
    <name type="scientific">Acinetobacter pragensis</name>
    <dbReference type="NCBI Taxonomy" id="1806892"/>
    <lineage>
        <taxon>Bacteria</taxon>
        <taxon>Pseudomonadati</taxon>
        <taxon>Pseudomonadota</taxon>
        <taxon>Gammaproteobacteria</taxon>
        <taxon>Moraxellales</taxon>
        <taxon>Moraxellaceae</taxon>
        <taxon>Acinetobacter</taxon>
    </lineage>
</organism>